<evidence type="ECO:0000256" key="1">
    <source>
        <dbReference type="PROSITE-ProRule" id="PRU00042"/>
    </source>
</evidence>
<feature type="compositionally biased region" description="Basic and acidic residues" evidence="2">
    <location>
        <begin position="440"/>
        <end position="450"/>
    </location>
</feature>
<dbReference type="AlphaFoldDB" id="A0A7R9G920"/>
<evidence type="ECO:0000313" key="6">
    <source>
        <dbReference type="Proteomes" id="UP000678499"/>
    </source>
</evidence>
<keyword evidence="6" id="KW-1185">Reference proteome</keyword>
<feature type="region of interest" description="Disordered" evidence="2">
    <location>
        <begin position="430"/>
        <end position="450"/>
    </location>
</feature>
<dbReference type="Pfam" id="PF00651">
    <property type="entry name" value="BTB"/>
    <property type="match status" value="1"/>
</dbReference>
<keyword evidence="1" id="KW-0862">Zinc</keyword>
<feature type="region of interest" description="Disordered" evidence="2">
    <location>
        <begin position="624"/>
        <end position="706"/>
    </location>
</feature>
<evidence type="ECO:0000259" key="3">
    <source>
        <dbReference type="PROSITE" id="PS50097"/>
    </source>
</evidence>
<name>A0A7R9G920_9CRUS</name>
<proteinExistence type="predicted"/>
<dbReference type="PROSITE" id="PS00028">
    <property type="entry name" value="ZINC_FINGER_C2H2_1"/>
    <property type="match status" value="1"/>
</dbReference>
<dbReference type="PROSITE" id="PS50097">
    <property type="entry name" value="BTB"/>
    <property type="match status" value="1"/>
</dbReference>
<feature type="domain" description="C2H2-type" evidence="4">
    <location>
        <begin position="453"/>
        <end position="481"/>
    </location>
</feature>
<dbReference type="Proteomes" id="UP000678499">
    <property type="component" value="Unassembled WGS sequence"/>
</dbReference>
<dbReference type="EMBL" id="CAJPEX010000155">
    <property type="protein sequence ID" value="CAG0913806.1"/>
    <property type="molecule type" value="Genomic_DNA"/>
</dbReference>
<evidence type="ECO:0000256" key="2">
    <source>
        <dbReference type="SAM" id="MobiDB-lite"/>
    </source>
</evidence>
<keyword evidence="1" id="KW-0863">Zinc-finger</keyword>
<evidence type="ECO:0000313" key="5">
    <source>
        <dbReference type="EMBL" id="CAD7273654.1"/>
    </source>
</evidence>
<dbReference type="InterPro" id="IPR011333">
    <property type="entry name" value="SKP1/BTB/POZ_sf"/>
</dbReference>
<keyword evidence="1" id="KW-0479">Metal-binding</keyword>
<organism evidence="5">
    <name type="scientific">Notodromas monacha</name>
    <dbReference type="NCBI Taxonomy" id="399045"/>
    <lineage>
        <taxon>Eukaryota</taxon>
        <taxon>Metazoa</taxon>
        <taxon>Ecdysozoa</taxon>
        <taxon>Arthropoda</taxon>
        <taxon>Crustacea</taxon>
        <taxon>Oligostraca</taxon>
        <taxon>Ostracoda</taxon>
        <taxon>Podocopa</taxon>
        <taxon>Podocopida</taxon>
        <taxon>Cypridocopina</taxon>
        <taxon>Cypridoidea</taxon>
        <taxon>Cyprididae</taxon>
        <taxon>Notodromas</taxon>
    </lineage>
</organism>
<evidence type="ECO:0000259" key="4">
    <source>
        <dbReference type="PROSITE" id="PS50157"/>
    </source>
</evidence>
<dbReference type="InterPro" id="IPR000210">
    <property type="entry name" value="BTB/POZ_dom"/>
</dbReference>
<dbReference type="SMART" id="SM00355">
    <property type="entry name" value="ZnF_C2H2"/>
    <property type="match status" value="2"/>
</dbReference>
<dbReference type="GO" id="GO:0008270">
    <property type="term" value="F:zinc ion binding"/>
    <property type="evidence" value="ECO:0007669"/>
    <property type="project" value="UniProtKB-KW"/>
</dbReference>
<sequence length="706" mass="78572">MKTVKVENWPIFFLQRLHAMHQAGVKCDTILRFANEPDTVCLKVHGMVLNSCSRFFELLPRNRSGALQVLTLPCGVGYKEMESVVNFLYTGLLEFQDDNALQVYRLCQRLQVDILVKLLAVRFKGAQDMNPDDLTLRSDKVEFKETPRRGDSQIVLETDGDNDNQMDEEECYDDDGVDDVKFSQTMLSFKSDRQINRGHKVVDSITLDHQSRAARRTTLMADPSLMDFDLHRKRPHSKRAKVETGASATMEGIDISEEMVSEVIGRIPKLRDATSGGRNVRIVKKTVGREELIRMQRKRSNDDGKRLATLVLKTIETRRVEPAKTSAVLTAVPEQPNMAASPRYSDWNCNLCQDIGRTHKFKSLPLLTEHYATVHDIDIFVVCKTCGQDAPRRLLSSTASFVTYSSVMPNPGTHIRCFTCHYMVVMTPKENTEEKEEDSETKPIPKPDKAKPLQCKDCKLTFRTAYNLSMHQKARHPRAAAKHSGLGDEVSAEGIPFDQIALKAPDGTIIELARTVDGEPIIISEAELAEQILGEFTYVPEGVATAENGEEQYVYVPVPIHGEAADAVLCLEFPDDAVVEQVDLTAEEFKPPVPAEDFPEPFDEEEPQEIIAEDVKETLEEIVSSEAVPEESKPDLETSSSENLPSAEIPKMDIISEPEELPSDAAEPVECTEVVDGGDSNSVGPVIEGDLTGELKAVVDPPSEAS</sequence>
<protein>
    <submittedName>
        <fullName evidence="5">Uncharacterized protein</fullName>
    </submittedName>
</protein>
<accession>A0A7R9G920</accession>
<dbReference type="PROSITE" id="PS50157">
    <property type="entry name" value="ZINC_FINGER_C2H2_2"/>
    <property type="match status" value="1"/>
</dbReference>
<dbReference type="EMBL" id="OA882192">
    <property type="protein sequence ID" value="CAD7273654.1"/>
    <property type="molecule type" value="Genomic_DNA"/>
</dbReference>
<gene>
    <name evidence="5" type="ORF">NMOB1V02_LOCUS1528</name>
</gene>
<dbReference type="Gene3D" id="3.30.710.10">
    <property type="entry name" value="Potassium Channel Kv1.1, Chain A"/>
    <property type="match status" value="1"/>
</dbReference>
<feature type="domain" description="BTB" evidence="3">
    <location>
        <begin position="27"/>
        <end position="97"/>
    </location>
</feature>
<reference evidence="5" key="1">
    <citation type="submission" date="2020-11" db="EMBL/GenBank/DDBJ databases">
        <authorList>
            <person name="Tran Van P."/>
        </authorList>
    </citation>
    <scope>NUCLEOTIDE SEQUENCE</scope>
</reference>
<dbReference type="SMART" id="SM00225">
    <property type="entry name" value="BTB"/>
    <property type="match status" value="1"/>
</dbReference>
<dbReference type="InterPro" id="IPR013087">
    <property type="entry name" value="Znf_C2H2_type"/>
</dbReference>
<dbReference type="OrthoDB" id="10069414at2759"/>
<dbReference type="SUPFAM" id="SSF54695">
    <property type="entry name" value="POZ domain"/>
    <property type="match status" value="1"/>
</dbReference>